<dbReference type="Proteomes" id="UP000076532">
    <property type="component" value="Unassembled WGS sequence"/>
</dbReference>
<dbReference type="SUPFAM" id="SSF53098">
    <property type="entry name" value="Ribonuclease H-like"/>
    <property type="match status" value="1"/>
</dbReference>
<accession>A0A166NHC3</accession>
<dbReference type="STRING" id="436010.A0A166NHC3"/>
<dbReference type="EMBL" id="KV417523">
    <property type="protein sequence ID" value="KZP25007.1"/>
    <property type="molecule type" value="Genomic_DNA"/>
</dbReference>
<sequence>DPAAHSVSYIASINLLKIESYVCRCFPHVVNLACKAVLKEVTDMKFAAAYAQDYVPSGPPPTNFLDVLNRDPIATVRTLVRVIRASSLRRQYFSDVLRTLEQKDLQLLRDMDVRWSSTLLMIERATLLPSAIDVFLAANEMEELRKYQLATCEWDALAAFQKILSVPHAFQERLAAEKVPTLCEALPSFEAMKVRWEQQRREMPEAAHIIAAGLEKLEEYHDYAGPVPAYTLAMGM</sequence>
<organism evidence="1 2">
    <name type="scientific">Athelia psychrophila</name>
    <dbReference type="NCBI Taxonomy" id="1759441"/>
    <lineage>
        <taxon>Eukaryota</taxon>
        <taxon>Fungi</taxon>
        <taxon>Dikarya</taxon>
        <taxon>Basidiomycota</taxon>
        <taxon>Agaricomycotina</taxon>
        <taxon>Agaricomycetes</taxon>
        <taxon>Agaricomycetidae</taxon>
        <taxon>Atheliales</taxon>
        <taxon>Atheliaceae</taxon>
        <taxon>Athelia</taxon>
    </lineage>
</organism>
<keyword evidence="2" id="KW-1185">Reference proteome</keyword>
<protein>
    <submittedName>
        <fullName evidence="1">Uncharacterized protein</fullName>
    </submittedName>
</protein>
<dbReference type="AlphaFoldDB" id="A0A166NHC3"/>
<evidence type="ECO:0000313" key="1">
    <source>
        <dbReference type="EMBL" id="KZP25007.1"/>
    </source>
</evidence>
<reference evidence="1 2" key="1">
    <citation type="journal article" date="2016" name="Mol. Biol. Evol.">
        <title>Comparative Genomics of Early-Diverging Mushroom-Forming Fungi Provides Insights into the Origins of Lignocellulose Decay Capabilities.</title>
        <authorList>
            <person name="Nagy L.G."/>
            <person name="Riley R."/>
            <person name="Tritt A."/>
            <person name="Adam C."/>
            <person name="Daum C."/>
            <person name="Floudas D."/>
            <person name="Sun H."/>
            <person name="Yadav J.S."/>
            <person name="Pangilinan J."/>
            <person name="Larsson K.H."/>
            <person name="Matsuura K."/>
            <person name="Barry K."/>
            <person name="Labutti K."/>
            <person name="Kuo R."/>
            <person name="Ohm R.A."/>
            <person name="Bhattacharya S.S."/>
            <person name="Shirouzu T."/>
            <person name="Yoshinaga Y."/>
            <person name="Martin F.M."/>
            <person name="Grigoriev I.V."/>
            <person name="Hibbett D.S."/>
        </authorList>
    </citation>
    <scope>NUCLEOTIDE SEQUENCE [LARGE SCALE GENOMIC DNA]</scope>
    <source>
        <strain evidence="1 2">CBS 109695</strain>
    </source>
</reference>
<dbReference type="OrthoDB" id="3172935at2759"/>
<name>A0A166NHC3_9AGAM</name>
<proteinExistence type="predicted"/>
<evidence type="ECO:0000313" key="2">
    <source>
        <dbReference type="Proteomes" id="UP000076532"/>
    </source>
</evidence>
<dbReference type="InterPro" id="IPR012337">
    <property type="entry name" value="RNaseH-like_sf"/>
</dbReference>
<gene>
    <name evidence="1" type="ORF">FIBSPDRAFT_734669</name>
</gene>
<feature type="non-terminal residue" evidence="1">
    <location>
        <position position="1"/>
    </location>
</feature>